<evidence type="ECO:0000313" key="9">
    <source>
        <dbReference type="Proteomes" id="UP000235392"/>
    </source>
</evidence>
<dbReference type="SMART" id="SM00424">
    <property type="entry name" value="STE"/>
    <property type="match status" value="1"/>
</dbReference>
<dbReference type="PANTHER" id="PTHR47427:SF1">
    <property type="entry name" value="PROTEIN STE12"/>
    <property type="match status" value="1"/>
</dbReference>
<comment type="subcellular location">
    <subcellularLocation>
        <location evidence="1">Nucleus</location>
    </subcellularLocation>
</comment>
<protein>
    <submittedName>
        <fullName evidence="7">Uncharacterized protein</fullName>
    </submittedName>
</protein>
<evidence type="ECO:0000313" key="7">
    <source>
        <dbReference type="EMBL" id="PLW58027.1"/>
    </source>
</evidence>
<dbReference type="STRING" id="200324.A0A2N5W6Z8"/>
<name>A0A2N5W6Z8_9BASI</name>
<dbReference type="Pfam" id="PF02200">
    <property type="entry name" value="STE"/>
    <property type="match status" value="1"/>
</dbReference>
<dbReference type="InterPro" id="IPR003120">
    <property type="entry name" value="Ste12"/>
</dbReference>
<proteinExistence type="inferred from homology"/>
<dbReference type="EMBL" id="PGCJ01000006">
    <property type="protein sequence ID" value="PLW58027.1"/>
    <property type="molecule type" value="Genomic_DNA"/>
</dbReference>
<dbReference type="OrthoDB" id="1095242at2759"/>
<evidence type="ECO:0000256" key="2">
    <source>
        <dbReference type="ARBA" id="ARBA00023015"/>
    </source>
</evidence>
<evidence type="ECO:0000313" key="6">
    <source>
        <dbReference type="EMBL" id="PLW33422.1"/>
    </source>
</evidence>
<gene>
    <name evidence="7" type="ORF">PCANC_00715</name>
    <name evidence="6" type="ORF">PCASD_17349</name>
</gene>
<dbReference type="EMBL" id="PGCI01000220">
    <property type="protein sequence ID" value="PLW33422.1"/>
    <property type="molecule type" value="Genomic_DNA"/>
</dbReference>
<dbReference type="GO" id="GO:0005634">
    <property type="term" value="C:nucleus"/>
    <property type="evidence" value="ECO:0007669"/>
    <property type="project" value="UniProtKB-SubCell"/>
</dbReference>
<organism evidence="7 8">
    <name type="scientific">Puccinia coronata f. sp. avenae</name>
    <dbReference type="NCBI Taxonomy" id="200324"/>
    <lineage>
        <taxon>Eukaryota</taxon>
        <taxon>Fungi</taxon>
        <taxon>Dikarya</taxon>
        <taxon>Basidiomycota</taxon>
        <taxon>Pucciniomycotina</taxon>
        <taxon>Pucciniomycetes</taxon>
        <taxon>Pucciniales</taxon>
        <taxon>Pucciniaceae</taxon>
        <taxon>Puccinia</taxon>
    </lineage>
</organism>
<dbReference type="Proteomes" id="UP000235392">
    <property type="component" value="Unassembled WGS sequence"/>
</dbReference>
<dbReference type="AlphaFoldDB" id="A0A2N5W6Z8"/>
<keyword evidence="4" id="KW-0539">Nucleus</keyword>
<comment type="caution">
    <text evidence="7">The sequence shown here is derived from an EMBL/GenBank/DDBJ whole genome shotgun (WGS) entry which is preliminary data.</text>
</comment>
<dbReference type="GO" id="GO:1990526">
    <property type="term" value="C:Ste12p-Dig1p-Dig2p complex"/>
    <property type="evidence" value="ECO:0007669"/>
    <property type="project" value="TreeGrafter"/>
</dbReference>
<keyword evidence="3" id="KW-0804">Transcription</keyword>
<evidence type="ECO:0000256" key="4">
    <source>
        <dbReference type="ARBA" id="ARBA00023242"/>
    </source>
</evidence>
<accession>A0A2N5W6Z8</accession>
<reference evidence="8 9" key="1">
    <citation type="submission" date="2017-11" db="EMBL/GenBank/DDBJ databases">
        <title>De novo assembly and phasing of dikaryotic genomes from two isolates of Puccinia coronata f. sp. avenae, the causal agent of oat crown rust.</title>
        <authorList>
            <person name="Miller M.E."/>
            <person name="Zhang Y."/>
            <person name="Omidvar V."/>
            <person name="Sperschneider J."/>
            <person name="Schwessinger B."/>
            <person name="Raley C."/>
            <person name="Palmer J.M."/>
            <person name="Garnica D."/>
            <person name="Upadhyaya N."/>
            <person name="Rathjen J."/>
            <person name="Taylor J.M."/>
            <person name="Park R.F."/>
            <person name="Dodds P.N."/>
            <person name="Hirsch C.D."/>
            <person name="Kianian S.F."/>
            <person name="Figueroa M."/>
        </authorList>
    </citation>
    <scope>NUCLEOTIDE SEQUENCE [LARGE SCALE GENOMIC DNA]</scope>
    <source>
        <strain evidence="7">12NC29</strain>
        <strain evidence="6">12SD80</strain>
    </source>
</reference>
<evidence type="ECO:0000256" key="1">
    <source>
        <dbReference type="ARBA" id="ARBA00004123"/>
    </source>
</evidence>
<dbReference type="Proteomes" id="UP000235388">
    <property type="component" value="Unassembled WGS sequence"/>
</dbReference>
<sequence length="240" mass="27578">MLQASLSLDHPFTNWSPDKFPQRSLDEQMAQAQQFFGPTPIHVHPDGNLAPPMFLPGIPSQRSMLKAVDKLRFFLATAPTSFDTSPYNQQDPVAREERCLNRFQLPTGEPISCGYWNGFYHVSGTDIVRALDFRFTAFGRPVRNARKFEEGISSDLRNLKSGLDATLEQPKSDFLELLFKYNCIRTQKRQKVFYWFSVPHDRLFLDALDRDLKREKLGLEPTTEAVAEPALSFVYNPSHY</sequence>
<dbReference type="GO" id="GO:1990527">
    <property type="term" value="C:Tec1p-Ste12p-Dig1p complex"/>
    <property type="evidence" value="ECO:0007669"/>
    <property type="project" value="TreeGrafter"/>
</dbReference>
<evidence type="ECO:0000313" key="8">
    <source>
        <dbReference type="Proteomes" id="UP000235388"/>
    </source>
</evidence>
<keyword evidence="2" id="KW-0805">Transcription regulation</keyword>
<comment type="similarity">
    <text evidence="5">Belongs to the STE12 transcription factor family.</text>
</comment>
<dbReference type="PANTHER" id="PTHR47427">
    <property type="entry name" value="PROTEIN STE12"/>
    <property type="match status" value="1"/>
</dbReference>
<evidence type="ECO:0000256" key="3">
    <source>
        <dbReference type="ARBA" id="ARBA00023163"/>
    </source>
</evidence>
<evidence type="ECO:0000256" key="5">
    <source>
        <dbReference type="ARBA" id="ARBA00024345"/>
    </source>
</evidence>
<keyword evidence="8" id="KW-1185">Reference proteome</keyword>
<dbReference type="InterPro" id="IPR052127">
    <property type="entry name" value="STE12_transcription_factor"/>
</dbReference>
<dbReference type="GO" id="GO:0003700">
    <property type="term" value="F:DNA-binding transcription factor activity"/>
    <property type="evidence" value="ECO:0007669"/>
    <property type="project" value="InterPro"/>
</dbReference>